<dbReference type="Proteomes" id="UP001057402">
    <property type="component" value="Chromosome 2"/>
</dbReference>
<keyword evidence="2" id="KW-1185">Reference proteome</keyword>
<accession>A0ACB9S5P3</accession>
<evidence type="ECO:0000313" key="1">
    <source>
        <dbReference type="EMBL" id="KAI4386500.1"/>
    </source>
</evidence>
<proteinExistence type="predicted"/>
<dbReference type="EMBL" id="CM042881">
    <property type="protein sequence ID" value="KAI4386500.1"/>
    <property type="molecule type" value="Genomic_DNA"/>
</dbReference>
<name>A0ACB9S5P3_9MYRT</name>
<comment type="caution">
    <text evidence="1">The sequence shown here is derived from an EMBL/GenBank/DDBJ whole genome shotgun (WGS) entry which is preliminary data.</text>
</comment>
<protein>
    <submittedName>
        <fullName evidence="1">Uncharacterized protein</fullName>
    </submittedName>
</protein>
<sequence>MAGSDLPELVKSISRDSSSLSQHLHPFRKESTDLVHRVSRLSHLFDEIPLRHSDSWYSDLLLSLQSVRCLLLSLPNSPSSVSPTPPPSPLHGNVVSAIAFFCAQLTSPVDLLVGVPNGAFLRLNFLF</sequence>
<reference evidence="2" key="1">
    <citation type="journal article" date="2023" name="Front. Plant Sci.">
        <title>Chromosomal-level genome assembly of Melastoma candidum provides insights into trichome evolution.</title>
        <authorList>
            <person name="Zhong Y."/>
            <person name="Wu W."/>
            <person name="Sun C."/>
            <person name="Zou P."/>
            <person name="Liu Y."/>
            <person name="Dai S."/>
            <person name="Zhou R."/>
        </authorList>
    </citation>
    <scope>NUCLEOTIDE SEQUENCE [LARGE SCALE GENOMIC DNA]</scope>
</reference>
<evidence type="ECO:0000313" key="2">
    <source>
        <dbReference type="Proteomes" id="UP001057402"/>
    </source>
</evidence>
<organism evidence="1 2">
    <name type="scientific">Melastoma candidum</name>
    <dbReference type="NCBI Taxonomy" id="119954"/>
    <lineage>
        <taxon>Eukaryota</taxon>
        <taxon>Viridiplantae</taxon>
        <taxon>Streptophyta</taxon>
        <taxon>Embryophyta</taxon>
        <taxon>Tracheophyta</taxon>
        <taxon>Spermatophyta</taxon>
        <taxon>Magnoliopsida</taxon>
        <taxon>eudicotyledons</taxon>
        <taxon>Gunneridae</taxon>
        <taxon>Pentapetalae</taxon>
        <taxon>rosids</taxon>
        <taxon>malvids</taxon>
        <taxon>Myrtales</taxon>
        <taxon>Melastomataceae</taxon>
        <taxon>Melastomatoideae</taxon>
        <taxon>Melastomateae</taxon>
        <taxon>Melastoma</taxon>
    </lineage>
</organism>
<gene>
    <name evidence="1" type="ORF">MLD38_004429</name>
</gene>